<dbReference type="InterPro" id="IPR012816">
    <property type="entry name" value="NADAR"/>
</dbReference>
<proteinExistence type="predicted"/>
<evidence type="ECO:0000313" key="4">
    <source>
        <dbReference type="EMBL" id="GES06447.1"/>
    </source>
</evidence>
<organism evidence="4 5">
    <name type="scientific">Acrocarpospora macrocephala</name>
    <dbReference type="NCBI Taxonomy" id="150177"/>
    <lineage>
        <taxon>Bacteria</taxon>
        <taxon>Bacillati</taxon>
        <taxon>Actinomycetota</taxon>
        <taxon>Actinomycetes</taxon>
        <taxon>Streptosporangiales</taxon>
        <taxon>Streptosporangiaceae</taxon>
        <taxon>Acrocarpospora</taxon>
    </lineage>
</organism>
<dbReference type="EMBL" id="BLAE01000003">
    <property type="protein sequence ID" value="GES06447.1"/>
    <property type="molecule type" value="Genomic_DNA"/>
</dbReference>
<keyword evidence="5" id="KW-1185">Reference proteome</keyword>
<dbReference type="AlphaFoldDB" id="A0A5M3WBN5"/>
<dbReference type="RefSeq" id="WP_218040799.1">
    <property type="nucleotide sequence ID" value="NZ_BAAAHL010000022.1"/>
</dbReference>
<name>A0A5M3WBN5_9ACTN</name>
<dbReference type="InterPro" id="IPR037238">
    <property type="entry name" value="YbiA-like_sf"/>
</dbReference>
<comment type="catalytic activity">
    <reaction evidence="1">
        <text>5-amino-6-(5-phospho-D-ribosylamino)uracil + H2O = 5,6-diaminouracil + D-ribose 5-phosphate</text>
        <dbReference type="Rhea" id="RHEA:55020"/>
        <dbReference type="ChEBI" id="CHEBI:15377"/>
        <dbReference type="ChEBI" id="CHEBI:46252"/>
        <dbReference type="ChEBI" id="CHEBI:58453"/>
        <dbReference type="ChEBI" id="CHEBI:78346"/>
    </reaction>
</comment>
<dbReference type="NCBIfam" id="TIGR02464">
    <property type="entry name" value="ribofla_fusion"/>
    <property type="match status" value="1"/>
</dbReference>
<evidence type="ECO:0000256" key="2">
    <source>
        <dbReference type="ARBA" id="ARBA00000751"/>
    </source>
</evidence>
<dbReference type="Pfam" id="PF08719">
    <property type="entry name" value="NADAR"/>
    <property type="match status" value="1"/>
</dbReference>
<evidence type="ECO:0000259" key="3">
    <source>
        <dbReference type="Pfam" id="PF08719"/>
    </source>
</evidence>
<gene>
    <name evidence="4" type="ORF">Amac_000420</name>
</gene>
<feature type="domain" description="NADAR" evidence="3">
    <location>
        <begin position="40"/>
        <end position="186"/>
    </location>
</feature>
<comment type="caution">
    <text evidence="4">The sequence shown here is derived from an EMBL/GenBank/DDBJ whole genome shotgun (WGS) entry which is preliminary data.</text>
</comment>
<protein>
    <recommendedName>
        <fullName evidence="3">NADAR domain-containing protein</fullName>
    </recommendedName>
</protein>
<dbReference type="SUPFAM" id="SSF143990">
    <property type="entry name" value="YbiA-like"/>
    <property type="match status" value="1"/>
</dbReference>
<sequence length="187" mass="20604">MSDFARLPRSVEEAIDAERAGTRLRYLCFWGHRPMRDGSVGAGCLSQWWPAEFTEDGHVFCTAEHYMMSHKAWLFGDEATAAEILAAGTPGEAKALGRKVRAFDDEVWTAQRYPIVVRASIAKFGQNPDLKAFLLATHERVLVEASPLDRIWGIGLAANDPAAASPTTWKGLNLLGFALMDARDALQ</sequence>
<dbReference type="Proteomes" id="UP000331127">
    <property type="component" value="Unassembled WGS sequence"/>
</dbReference>
<dbReference type="Gene3D" id="1.10.357.40">
    <property type="entry name" value="YbiA-like"/>
    <property type="match status" value="1"/>
</dbReference>
<reference evidence="4 5" key="1">
    <citation type="submission" date="2019-10" db="EMBL/GenBank/DDBJ databases">
        <title>Whole genome shotgun sequence of Acrocarpospora macrocephala NBRC 16266.</title>
        <authorList>
            <person name="Ichikawa N."/>
            <person name="Kimura A."/>
            <person name="Kitahashi Y."/>
            <person name="Komaki H."/>
            <person name="Oguchi A."/>
        </authorList>
    </citation>
    <scope>NUCLEOTIDE SEQUENCE [LARGE SCALE GENOMIC DNA]</scope>
    <source>
        <strain evidence="4 5">NBRC 16266</strain>
    </source>
</reference>
<evidence type="ECO:0000256" key="1">
    <source>
        <dbReference type="ARBA" id="ARBA00000022"/>
    </source>
</evidence>
<comment type="catalytic activity">
    <reaction evidence="2">
        <text>2,5-diamino-6-hydroxy-4-(5-phosphoribosylamino)-pyrimidine + H2O = 2,5,6-triamino-4-hydroxypyrimidine + D-ribose 5-phosphate</text>
        <dbReference type="Rhea" id="RHEA:23436"/>
        <dbReference type="ChEBI" id="CHEBI:15377"/>
        <dbReference type="ChEBI" id="CHEBI:58614"/>
        <dbReference type="ChEBI" id="CHEBI:78346"/>
        <dbReference type="ChEBI" id="CHEBI:137796"/>
    </reaction>
</comment>
<evidence type="ECO:0000313" key="5">
    <source>
        <dbReference type="Proteomes" id="UP000331127"/>
    </source>
</evidence>
<dbReference type="CDD" id="cd15457">
    <property type="entry name" value="NADAR"/>
    <property type="match status" value="1"/>
</dbReference>
<accession>A0A5M3WBN5</accession>